<evidence type="ECO:0000256" key="1">
    <source>
        <dbReference type="SAM" id="MobiDB-lite"/>
    </source>
</evidence>
<dbReference type="PANTHER" id="PTHR38899">
    <property type="entry name" value="DOMAIN OOKINETE PROTEIN, PUTATIVE-RELATED"/>
    <property type="match status" value="1"/>
</dbReference>
<protein>
    <submittedName>
        <fullName evidence="2">Uncharacterized protein</fullName>
    </submittedName>
</protein>
<dbReference type="SUPFAM" id="SSF56784">
    <property type="entry name" value="HAD-like"/>
    <property type="match status" value="1"/>
</dbReference>
<dbReference type="InterPro" id="IPR036412">
    <property type="entry name" value="HAD-like_sf"/>
</dbReference>
<gene>
    <name evidence="2" type="primary">Contig5257.g5634</name>
    <name evidence="2" type="ORF">STYLEM_18654</name>
</gene>
<proteinExistence type="predicted"/>
<sequence>MRSIEDHSRERYYDKIGIQNIFKNELREIPDFENQNRVTKKIKNSNQRERRGATNKLMISSQLNIPKDKSRQQRGQLYRSAHEGINKKNGSLLKSVVDEEYYYKNDVSQSNLRKTTCHDEPEIIVEQDHSFFSEEENEDEEEILKQKGKITVEDLDQEVDNEVCYTETFEIHDTDNVYKTQDRIRAEFLSRLVYDKLWTTPEHKHHDHQTCIIFDWDDTLLCSTFLSQHNKNLNDASIITYPQQHRSSIAYLDEQASKLLSKAIEMGHVFIVTNALTGWVEESAKVFLPLTYQLIVSNNLKIISARSNYEHQYPGHNVLWKILSFQDIYKEYMEKDTLTNLISIGDSDVEVAAAYDLASSLQQYFLKIVKLRDEPSTPDDLSKELKTVIAQFEQIVSAPKHIIANMKTMQRAYRLEKEEINDKEMKRKVEIMKMKADRIISKL</sequence>
<evidence type="ECO:0000313" key="2">
    <source>
        <dbReference type="EMBL" id="CDW89521.1"/>
    </source>
</evidence>
<evidence type="ECO:0000313" key="3">
    <source>
        <dbReference type="Proteomes" id="UP000039865"/>
    </source>
</evidence>
<keyword evidence="3" id="KW-1185">Reference proteome</keyword>
<dbReference type="AlphaFoldDB" id="A0A078B5N8"/>
<dbReference type="PANTHER" id="PTHR38899:SF1">
    <property type="entry name" value="PROTEIN KINASE"/>
    <property type="match status" value="1"/>
</dbReference>
<dbReference type="InParanoid" id="A0A078B5N8"/>
<reference evidence="2 3" key="1">
    <citation type="submission" date="2014-06" db="EMBL/GenBank/DDBJ databases">
        <authorList>
            <person name="Swart Estienne"/>
        </authorList>
    </citation>
    <scope>NUCLEOTIDE SEQUENCE [LARGE SCALE GENOMIC DNA]</scope>
    <source>
        <strain evidence="2 3">130c</strain>
    </source>
</reference>
<feature type="region of interest" description="Disordered" evidence="1">
    <location>
        <begin position="42"/>
        <end position="83"/>
    </location>
</feature>
<organism evidence="2 3">
    <name type="scientific">Stylonychia lemnae</name>
    <name type="common">Ciliate</name>
    <dbReference type="NCBI Taxonomy" id="5949"/>
    <lineage>
        <taxon>Eukaryota</taxon>
        <taxon>Sar</taxon>
        <taxon>Alveolata</taxon>
        <taxon>Ciliophora</taxon>
        <taxon>Intramacronucleata</taxon>
        <taxon>Spirotrichea</taxon>
        <taxon>Stichotrichia</taxon>
        <taxon>Sporadotrichida</taxon>
        <taxon>Oxytrichidae</taxon>
        <taxon>Stylonychinae</taxon>
        <taxon>Stylonychia</taxon>
    </lineage>
</organism>
<dbReference type="Proteomes" id="UP000039865">
    <property type="component" value="Unassembled WGS sequence"/>
</dbReference>
<dbReference type="EMBL" id="CCKQ01017620">
    <property type="protein sequence ID" value="CDW89521.1"/>
    <property type="molecule type" value="Genomic_DNA"/>
</dbReference>
<accession>A0A078B5N8</accession>
<dbReference type="OrthoDB" id="166018at2759"/>
<name>A0A078B5N8_STYLE</name>